<sequence length="145" mass="15955">MKTLCDKHSITATRIFNVDETGFSTVQKKTQKIVARKGNKQVGVISSGERGVNTTLVCCVSASGQYVPPMIIFKRQRMANELRDGAPPGSIVHVSETGYINSELFVKWLEHFIATIHPSKESPVLLLLDGHTVIRRGYLGIQSSS</sequence>
<dbReference type="Pfam" id="PF03184">
    <property type="entry name" value="DDE_1"/>
    <property type="match status" value="1"/>
</dbReference>
<dbReference type="AlphaFoldDB" id="A0A8K0K193"/>
<evidence type="ECO:0000313" key="2">
    <source>
        <dbReference type="EMBL" id="KAG8225510.1"/>
    </source>
</evidence>
<dbReference type="InterPro" id="IPR050863">
    <property type="entry name" value="CenT-Element_Derived"/>
</dbReference>
<dbReference type="InterPro" id="IPR004875">
    <property type="entry name" value="DDE_SF_endonuclease_dom"/>
</dbReference>
<dbReference type="Proteomes" id="UP000792457">
    <property type="component" value="Unassembled WGS sequence"/>
</dbReference>
<gene>
    <name evidence="2" type="ORF">J437_LFUL005936</name>
</gene>
<dbReference type="GO" id="GO:0003677">
    <property type="term" value="F:DNA binding"/>
    <property type="evidence" value="ECO:0007669"/>
    <property type="project" value="TreeGrafter"/>
</dbReference>
<feature type="domain" description="DDE-1" evidence="1">
    <location>
        <begin position="54"/>
        <end position="132"/>
    </location>
</feature>
<dbReference type="PANTHER" id="PTHR19303:SF74">
    <property type="entry name" value="POGO TRANSPOSABLE ELEMENT WITH KRAB DOMAIN"/>
    <property type="match status" value="1"/>
</dbReference>
<reference evidence="2" key="2">
    <citation type="submission" date="2017-10" db="EMBL/GenBank/DDBJ databases">
        <title>Ladona fulva Genome sequencing and assembly.</title>
        <authorList>
            <person name="Murali S."/>
            <person name="Richards S."/>
            <person name="Bandaranaike D."/>
            <person name="Bellair M."/>
            <person name="Blankenburg K."/>
            <person name="Chao H."/>
            <person name="Dinh H."/>
            <person name="Doddapaneni H."/>
            <person name="Dugan-Rocha S."/>
            <person name="Elkadiri S."/>
            <person name="Gnanaolivu R."/>
            <person name="Hernandez B."/>
            <person name="Skinner E."/>
            <person name="Javaid M."/>
            <person name="Lee S."/>
            <person name="Li M."/>
            <person name="Ming W."/>
            <person name="Munidasa M."/>
            <person name="Muniz J."/>
            <person name="Nguyen L."/>
            <person name="Hughes D."/>
            <person name="Osuji N."/>
            <person name="Pu L.-L."/>
            <person name="Puazo M."/>
            <person name="Qu C."/>
            <person name="Quiroz J."/>
            <person name="Raj R."/>
            <person name="Weissenberger G."/>
            <person name="Xin Y."/>
            <person name="Zou X."/>
            <person name="Han Y."/>
            <person name="Worley K."/>
            <person name="Muzny D."/>
            <person name="Gibbs R."/>
        </authorList>
    </citation>
    <scope>NUCLEOTIDE SEQUENCE</scope>
    <source>
        <strain evidence="2">Sampled in the wild</strain>
    </source>
</reference>
<protein>
    <recommendedName>
        <fullName evidence="1">DDE-1 domain-containing protein</fullName>
    </recommendedName>
</protein>
<dbReference type="EMBL" id="KZ308240">
    <property type="protein sequence ID" value="KAG8225510.1"/>
    <property type="molecule type" value="Genomic_DNA"/>
</dbReference>
<evidence type="ECO:0000259" key="1">
    <source>
        <dbReference type="Pfam" id="PF03184"/>
    </source>
</evidence>
<comment type="caution">
    <text evidence="2">The sequence shown here is derived from an EMBL/GenBank/DDBJ whole genome shotgun (WGS) entry which is preliminary data.</text>
</comment>
<evidence type="ECO:0000313" key="3">
    <source>
        <dbReference type="Proteomes" id="UP000792457"/>
    </source>
</evidence>
<reference evidence="2" key="1">
    <citation type="submission" date="2013-04" db="EMBL/GenBank/DDBJ databases">
        <authorList>
            <person name="Qu J."/>
            <person name="Murali S.C."/>
            <person name="Bandaranaike D."/>
            <person name="Bellair M."/>
            <person name="Blankenburg K."/>
            <person name="Chao H."/>
            <person name="Dinh H."/>
            <person name="Doddapaneni H."/>
            <person name="Downs B."/>
            <person name="Dugan-Rocha S."/>
            <person name="Elkadiri S."/>
            <person name="Gnanaolivu R.D."/>
            <person name="Hernandez B."/>
            <person name="Javaid M."/>
            <person name="Jayaseelan J.C."/>
            <person name="Lee S."/>
            <person name="Li M."/>
            <person name="Ming W."/>
            <person name="Munidasa M."/>
            <person name="Muniz J."/>
            <person name="Nguyen L."/>
            <person name="Ongeri F."/>
            <person name="Osuji N."/>
            <person name="Pu L.-L."/>
            <person name="Puazo M."/>
            <person name="Qu C."/>
            <person name="Quiroz J."/>
            <person name="Raj R."/>
            <person name="Weissenberger G."/>
            <person name="Xin Y."/>
            <person name="Zou X."/>
            <person name="Han Y."/>
            <person name="Richards S."/>
            <person name="Worley K."/>
            <person name="Muzny D."/>
            <person name="Gibbs R."/>
        </authorList>
    </citation>
    <scope>NUCLEOTIDE SEQUENCE</scope>
    <source>
        <strain evidence="2">Sampled in the wild</strain>
    </source>
</reference>
<proteinExistence type="predicted"/>
<accession>A0A8K0K193</accession>
<dbReference type="PANTHER" id="PTHR19303">
    <property type="entry name" value="TRANSPOSON"/>
    <property type="match status" value="1"/>
</dbReference>
<dbReference type="OrthoDB" id="8191755at2759"/>
<name>A0A8K0K193_LADFU</name>
<dbReference type="GO" id="GO:0005634">
    <property type="term" value="C:nucleus"/>
    <property type="evidence" value="ECO:0007669"/>
    <property type="project" value="TreeGrafter"/>
</dbReference>
<keyword evidence="3" id="KW-1185">Reference proteome</keyword>
<organism evidence="2 3">
    <name type="scientific">Ladona fulva</name>
    <name type="common">Scarce chaser dragonfly</name>
    <name type="synonym">Libellula fulva</name>
    <dbReference type="NCBI Taxonomy" id="123851"/>
    <lineage>
        <taxon>Eukaryota</taxon>
        <taxon>Metazoa</taxon>
        <taxon>Ecdysozoa</taxon>
        <taxon>Arthropoda</taxon>
        <taxon>Hexapoda</taxon>
        <taxon>Insecta</taxon>
        <taxon>Pterygota</taxon>
        <taxon>Palaeoptera</taxon>
        <taxon>Odonata</taxon>
        <taxon>Epiprocta</taxon>
        <taxon>Anisoptera</taxon>
        <taxon>Libelluloidea</taxon>
        <taxon>Libellulidae</taxon>
        <taxon>Ladona</taxon>
    </lineage>
</organism>